<dbReference type="EMBL" id="KN394376">
    <property type="protein sequence ID" value="KHG10668.1"/>
    <property type="molecule type" value="Genomic_DNA"/>
</dbReference>
<accession>A0A0B0N833</accession>
<feature type="transmembrane region" description="Helical" evidence="1">
    <location>
        <begin position="6"/>
        <end position="27"/>
    </location>
</feature>
<protein>
    <submittedName>
        <fullName evidence="2">Uncharacterized protein</fullName>
    </submittedName>
</protein>
<sequence>MYALIFYLSSSRLFTFLMIVNAFSLTLTRRNPDSAPN</sequence>
<keyword evidence="1" id="KW-0472">Membrane</keyword>
<keyword evidence="1" id="KW-0812">Transmembrane</keyword>
<evidence type="ECO:0000256" key="1">
    <source>
        <dbReference type="SAM" id="Phobius"/>
    </source>
</evidence>
<keyword evidence="1" id="KW-1133">Transmembrane helix</keyword>
<dbReference type="AlphaFoldDB" id="A0A0B0N833"/>
<reference evidence="3" key="1">
    <citation type="submission" date="2014-09" db="EMBL/GenBank/DDBJ databases">
        <authorList>
            <person name="Mudge J."/>
            <person name="Ramaraj T."/>
            <person name="Lindquist I.E."/>
            <person name="Bharti A.K."/>
            <person name="Sundararajan A."/>
            <person name="Cameron C.T."/>
            <person name="Woodward J.E."/>
            <person name="May G.D."/>
            <person name="Brubaker C."/>
            <person name="Broadhvest J."/>
            <person name="Wilkins T.A."/>
        </authorList>
    </citation>
    <scope>NUCLEOTIDE SEQUENCE</scope>
    <source>
        <strain evidence="3">cv. AKA8401</strain>
    </source>
</reference>
<proteinExistence type="predicted"/>
<dbReference type="Proteomes" id="UP000032142">
    <property type="component" value="Unassembled WGS sequence"/>
</dbReference>
<evidence type="ECO:0000313" key="2">
    <source>
        <dbReference type="EMBL" id="KHG10668.1"/>
    </source>
</evidence>
<gene>
    <name evidence="2" type="ORF">F383_13009</name>
</gene>
<name>A0A0B0N833_GOSAR</name>
<keyword evidence="3" id="KW-1185">Reference proteome</keyword>
<organism evidence="2 3">
    <name type="scientific">Gossypium arboreum</name>
    <name type="common">Tree cotton</name>
    <name type="synonym">Gossypium nanking</name>
    <dbReference type="NCBI Taxonomy" id="29729"/>
    <lineage>
        <taxon>Eukaryota</taxon>
        <taxon>Viridiplantae</taxon>
        <taxon>Streptophyta</taxon>
        <taxon>Embryophyta</taxon>
        <taxon>Tracheophyta</taxon>
        <taxon>Spermatophyta</taxon>
        <taxon>Magnoliopsida</taxon>
        <taxon>eudicotyledons</taxon>
        <taxon>Gunneridae</taxon>
        <taxon>Pentapetalae</taxon>
        <taxon>rosids</taxon>
        <taxon>malvids</taxon>
        <taxon>Malvales</taxon>
        <taxon>Malvaceae</taxon>
        <taxon>Malvoideae</taxon>
        <taxon>Gossypium</taxon>
    </lineage>
</organism>
<evidence type="ECO:0000313" key="3">
    <source>
        <dbReference type="Proteomes" id="UP000032142"/>
    </source>
</evidence>